<keyword evidence="10" id="KW-1185">Reference proteome</keyword>
<organism evidence="9 10">
    <name type="scientific">Campylobacter canadensis</name>
    <dbReference type="NCBI Taxonomy" id="449520"/>
    <lineage>
        <taxon>Bacteria</taxon>
        <taxon>Pseudomonadati</taxon>
        <taxon>Campylobacterota</taxon>
        <taxon>Epsilonproteobacteria</taxon>
        <taxon>Campylobacterales</taxon>
        <taxon>Campylobacteraceae</taxon>
        <taxon>Campylobacter</taxon>
    </lineage>
</organism>
<keyword evidence="3 6" id="KW-0812">Transmembrane</keyword>
<feature type="domain" description="Na+/H+ antiporter NhaC-like C-terminal" evidence="7">
    <location>
        <begin position="153"/>
        <end position="431"/>
    </location>
</feature>
<keyword evidence="2" id="KW-1003">Cell membrane</keyword>
<feature type="transmembrane region" description="Helical" evidence="6">
    <location>
        <begin position="195"/>
        <end position="215"/>
    </location>
</feature>
<dbReference type="PANTHER" id="PTHR37821">
    <property type="entry name" value="AMINO ACID TRANSPORTER YUIF-RELATED"/>
    <property type="match status" value="1"/>
</dbReference>
<protein>
    <submittedName>
        <fullName evidence="9">TRAP transporter large permease subunit</fullName>
    </submittedName>
</protein>
<dbReference type="InterPro" id="IPR052576">
    <property type="entry name" value="AA_Transporter-Related"/>
</dbReference>
<evidence type="ECO:0000256" key="6">
    <source>
        <dbReference type="SAM" id="Phobius"/>
    </source>
</evidence>
<feature type="transmembrane region" description="Helical" evidence="6">
    <location>
        <begin position="6"/>
        <end position="34"/>
    </location>
</feature>
<feature type="transmembrane region" description="Helical" evidence="6">
    <location>
        <begin position="330"/>
        <end position="347"/>
    </location>
</feature>
<evidence type="ECO:0000256" key="5">
    <source>
        <dbReference type="ARBA" id="ARBA00023136"/>
    </source>
</evidence>
<dbReference type="PANTHER" id="PTHR37821:SF1">
    <property type="entry name" value="AMINO ACID TRANSPORTER YUIF-RELATED"/>
    <property type="match status" value="1"/>
</dbReference>
<sequence>MLSNPVLISVFIMLLLCVLRFNVFLAVLVSGLLAGMMSAKFSNFSEFFSSLNDVMNNFITGMHANLETSLSYVLVGALAIAVGNSNLTAYLVKIISKYLSNKKALLLITIAFFSCFSQNLIPIHIAFIPILIPPLLSLFNKLKIDRRAVACAITFGITTPYMTMPLGFGLIFANIITKELNNSGVTTVLSEVTSVTPYLFIPMIFGLICSLAFYYKPREYKQLEVKYKDLSNIQFTKKELSVSFGLIITLIMQLLIGSLPLSALLGFLAICLTKGIDYKEINNIFKQGFELMGYVAFIMLIAAGFGSILRASGGISQIVELATILTQNKIIIAFIMMCVGLLITLGIGSSFGTIPIIATLFIPICVEFGFSKEAIIFLIAAAGAVGDTGSPASEATLGVDVGLNADGQNDHIKDVCIPTFIFYNIPLVVIGTIITVLL</sequence>
<dbReference type="Pfam" id="PF03553">
    <property type="entry name" value="Na_H_antiporter"/>
    <property type="match status" value="1"/>
</dbReference>
<evidence type="ECO:0000259" key="8">
    <source>
        <dbReference type="Pfam" id="PF13726"/>
    </source>
</evidence>
<proteinExistence type="predicted"/>
<dbReference type="Pfam" id="PF13726">
    <property type="entry name" value="Na_H_antiport_2"/>
    <property type="match status" value="1"/>
</dbReference>
<dbReference type="Proteomes" id="UP000786183">
    <property type="component" value="Unassembled WGS sequence"/>
</dbReference>
<evidence type="ECO:0000256" key="1">
    <source>
        <dbReference type="ARBA" id="ARBA00004651"/>
    </source>
</evidence>
<keyword evidence="5 6" id="KW-0472">Membrane</keyword>
<feature type="domain" description="Putative Na+/H+ antiporter N-terminal" evidence="8">
    <location>
        <begin position="4"/>
        <end position="98"/>
    </location>
</feature>
<keyword evidence="4 6" id="KW-1133">Transmembrane helix</keyword>
<accession>A0ABS7WQL5</accession>
<comment type="caution">
    <text evidence="9">The sequence shown here is derived from an EMBL/GenBank/DDBJ whole genome shotgun (WGS) entry which is preliminary data.</text>
</comment>
<feature type="transmembrane region" description="Helical" evidence="6">
    <location>
        <begin position="104"/>
        <end position="136"/>
    </location>
</feature>
<feature type="transmembrane region" description="Helical" evidence="6">
    <location>
        <begin position="72"/>
        <end position="92"/>
    </location>
</feature>
<dbReference type="EMBL" id="JACGBB010000004">
    <property type="protein sequence ID" value="MBZ7987044.1"/>
    <property type="molecule type" value="Genomic_DNA"/>
</dbReference>
<feature type="transmembrane region" description="Helical" evidence="6">
    <location>
        <begin position="148"/>
        <end position="175"/>
    </location>
</feature>
<evidence type="ECO:0000256" key="4">
    <source>
        <dbReference type="ARBA" id="ARBA00022989"/>
    </source>
</evidence>
<evidence type="ECO:0000313" key="10">
    <source>
        <dbReference type="Proteomes" id="UP000786183"/>
    </source>
</evidence>
<comment type="subcellular location">
    <subcellularLocation>
        <location evidence="1">Cell membrane</location>
        <topology evidence="1">Multi-pass membrane protein</topology>
    </subcellularLocation>
</comment>
<feature type="transmembrane region" description="Helical" evidence="6">
    <location>
        <begin position="420"/>
        <end position="437"/>
    </location>
</feature>
<dbReference type="InterPro" id="IPR018461">
    <property type="entry name" value="Na/H_Antiport_NhaC-like_C"/>
</dbReference>
<evidence type="ECO:0000313" key="9">
    <source>
        <dbReference type="EMBL" id="MBZ7987044.1"/>
    </source>
</evidence>
<reference evidence="9 10" key="1">
    <citation type="submission" date="2020-07" db="EMBL/GenBank/DDBJ databases">
        <title>Transfer of Campylobacter canadensis to the novel genus Avispirillum gen. nov., that also includes two novel species recovered from migratory waterfowl: Avispirillum anseris sp. nov. and Avispirillum brantae sp. nov.</title>
        <authorList>
            <person name="Miller W.G."/>
            <person name="Chapman M.H."/>
            <person name="Yee E."/>
            <person name="Inglis G.D."/>
        </authorList>
    </citation>
    <scope>NUCLEOTIDE SEQUENCE [LARGE SCALE GENOMIC DNA]</scope>
    <source>
        <strain evidence="9 10">L283</strain>
    </source>
</reference>
<evidence type="ECO:0000256" key="3">
    <source>
        <dbReference type="ARBA" id="ARBA00022692"/>
    </source>
</evidence>
<feature type="transmembrane region" description="Helical" evidence="6">
    <location>
        <begin position="291"/>
        <end position="309"/>
    </location>
</feature>
<feature type="transmembrane region" description="Helical" evidence="6">
    <location>
        <begin position="353"/>
        <end position="370"/>
    </location>
</feature>
<name>A0ABS7WQL5_9BACT</name>
<feature type="transmembrane region" description="Helical" evidence="6">
    <location>
        <begin position="244"/>
        <end position="271"/>
    </location>
</feature>
<evidence type="ECO:0000256" key="2">
    <source>
        <dbReference type="ARBA" id="ARBA00022475"/>
    </source>
</evidence>
<evidence type="ECO:0000259" key="7">
    <source>
        <dbReference type="Pfam" id="PF03553"/>
    </source>
</evidence>
<dbReference type="InterPro" id="IPR032813">
    <property type="entry name" value="Na_H_antiport_N"/>
</dbReference>
<gene>
    <name evidence="9" type="ORF">AVCANL283_02780</name>
</gene>